<sequence>MQRAVERNSETRSKYAMCAVSPSRISPSFSNAALPEVVETIATLTTSLLEIASYNAEVNRSHTASCFTC</sequence>
<gene>
    <name evidence="2" type="ORF">K443DRAFT_108230</name>
</gene>
<organism evidence="2 3">
    <name type="scientific">Laccaria amethystina LaAM-08-1</name>
    <dbReference type="NCBI Taxonomy" id="1095629"/>
    <lineage>
        <taxon>Eukaryota</taxon>
        <taxon>Fungi</taxon>
        <taxon>Dikarya</taxon>
        <taxon>Basidiomycota</taxon>
        <taxon>Agaricomycotina</taxon>
        <taxon>Agaricomycetes</taxon>
        <taxon>Agaricomycetidae</taxon>
        <taxon>Agaricales</taxon>
        <taxon>Agaricineae</taxon>
        <taxon>Hydnangiaceae</taxon>
        <taxon>Laccaria</taxon>
    </lineage>
</organism>
<proteinExistence type="predicted"/>
<reference evidence="2 3" key="1">
    <citation type="submission" date="2014-04" db="EMBL/GenBank/DDBJ databases">
        <authorList>
            <consortium name="DOE Joint Genome Institute"/>
            <person name="Kuo A."/>
            <person name="Kohler A."/>
            <person name="Nagy L.G."/>
            <person name="Floudas D."/>
            <person name="Copeland A."/>
            <person name="Barry K.W."/>
            <person name="Cichocki N."/>
            <person name="Veneault-Fourrey C."/>
            <person name="LaButti K."/>
            <person name="Lindquist E.A."/>
            <person name="Lipzen A."/>
            <person name="Lundell T."/>
            <person name="Morin E."/>
            <person name="Murat C."/>
            <person name="Sun H."/>
            <person name="Tunlid A."/>
            <person name="Henrissat B."/>
            <person name="Grigoriev I.V."/>
            <person name="Hibbett D.S."/>
            <person name="Martin F."/>
            <person name="Nordberg H.P."/>
            <person name="Cantor M.N."/>
            <person name="Hua S.X."/>
        </authorList>
    </citation>
    <scope>NUCLEOTIDE SEQUENCE [LARGE SCALE GENOMIC DNA]</scope>
    <source>
        <strain evidence="2 3">LaAM-08-1</strain>
    </source>
</reference>
<dbReference type="InterPro" id="IPR050830">
    <property type="entry name" value="Fungal_FAS"/>
</dbReference>
<keyword evidence="3" id="KW-1185">Reference proteome</keyword>
<dbReference type="PANTHER" id="PTHR10982">
    <property type="entry name" value="MALONYL COA-ACYL CARRIER PROTEIN TRANSACYLASE"/>
    <property type="match status" value="1"/>
</dbReference>
<reference evidence="3" key="2">
    <citation type="submission" date="2015-01" db="EMBL/GenBank/DDBJ databases">
        <title>Evolutionary Origins and Diversification of the Mycorrhizal Mutualists.</title>
        <authorList>
            <consortium name="DOE Joint Genome Institute"/>
            <consortium name="Mycorrhizal Genomics Consortium"/>
            <person name="Kohler A."/>
            <person name="Kuo A."/>
            <person name="Nagy L.G."/>
            <person name="Floudas D."/>
            <person name="Copeland A."/>
            <person name="Barry K.W."/>
            <person name="Cichocki N."/>
            <person name="Veneault-Fourrey C."/>
            <person name="LaButti K."/>
            <person name="Lindquist E.A."/>
            <person name="Lipzen A."/>
            <person name="Lundell T."/>
            <person name="Morin E."/>
            <person name="Murat C."/>
            <person name="Riley R."/>
            <person name="Ohm R."/>
            <person name="Sun H."/>
            <person name="Tunlid A."/>
            <person name="Henrissat B."/>
            <person name="Grigoriev I.V."/>
            <person name="Hibbett D.S."/>
            <person name="Martin F."/>
        </authorList>
    </citation>
    <scope>NUCLEOTIDE SEQUENCE [LARGE SCALE GENOMIC DNA]</scope>
    <source>
        <strain evidence="3">LaAM-08-1</strain>
    </source>
</reference>
<dbReference type="GO" id="GO:0016740">
    <property type="term" value="F:transferase activity"/>
    <property type="evidence" value="ECO:0007669"/>
    <property type="project" value="UniProtKB-KW"/>
</dbReference>
<evidence type="ECO:0000313" key="3">
    <source>
        <dbReference type="Proteomes" id="UP000054477"/>
    </source>
</evidence>
<keyword evidence="1" id="KW-0808">Transferase</keyword>
<dbReference type="AlphaFoldDB" id="A0A0C9WK49"/>
<dbReference type="HOGENOM" id="CLU_202028_0_0_1"/>
<dbReference type="PANTHER" id="PTHR10982:SF21">
    <property type="entry name" value="FATTY ACID SYNTHASE SUBUNIT BETA"/>
    <property type="match status" value="1"/>
</dbReference>
<accession>A0A0C9WK49</accession>
<dbReference type="EMBL" id="KN838742">
    <property type="protein sequence ID" value="KIJ95824.1"/>
    <property type="molecule type" value="Genomic_DNA"/>
</dbReference>
<dbReference type="Proteomes" id="UP000054477">
    <property type="component" value="Unassembled WGS sequence"/>
</dbReference>
<protein>
    <submittedName>
        <fullName evidence="2">Uncharacterized protein</fullName>
    </submittedName>
</protein>
<dbReference type="STRING" id="1095629.A0A0C9WK49"/>
<evidence type="ECO:0000313" key="2">
    <source>
        <dbReference type="EMBL" id="KIJ95824.1"/>
    </source>
</evidence>
<name>A0A0C9WK49_9AGAR</name>
<dbReference type="OrthoDB" id="3048714at2759"/>
<dbReference type="Gene3D" id="3.30.70.3330">
    <property type="match status" value="1"/>
</dbReference>
<evidence type="ECO:0000256" key="1">
    <source>
        <dbReference type="ARBA" id="ARBA00022679"/>
    </source>
</evidence>